<dbReference type="Proteomes" id="UP000813462">
    <property type="component" value="Unassembled WGS sequence"/>
</dbReference>
<feature type="region of interest" description="Disordered" evidence="1">
    <location>
        <begin position="54"/>
        <end position="84"/>
    </location>
</feature>
<accession>A0A978UA64</accession>
<gene>
    <name evidence="2" type="ORF">FEM48_ZijujMtG0001300</name>
</gene>
<evidence type="ECO:0000313" key="3">
    <source>
        <dbReference type="Proteomes" id="UP000813462"/>
    </source>
</evidence>
<evidence type="ECO:0000313" key="2">
    <source>
        <dbReference type="EMBL" id="KAH7511594.1"/>
    </source>
</evidence>
<feature type="region of interest" description="Disordered" evidence="1">
    <location>
        <begin position="179"/>
        <end position="208"/>
    </location>
</feature>
<organism evidence="2 3">
    <name type="scientific">Ziziphus jujuba var. spinosa</name>
    <dbReference type="NCBI Taxonomy" id="714518"/>
    <lineage>
        <taxon>Eukaryota</taxon>
        <taxon>Viridiplantae</taxon>
        <taxon>Streptophyta</taxon>
        <taxon>Embryophyta</taxon>
        <taxon>Tracheophyta</taxon>
        <taxon>Spermatophyta</taxon>
        <taxon>Magnoliopsida</taxon>
        <taxon>eudicotyledons</taxon>
        <taxon>Gunneridae</taxon>
        <taxon>Pentapetalae</taxon>
        <taxon>rosids</taxon>
        <taxon>fabids</taxon>
        <taxon>Rosales</taxon>
        <taxon>Rhamnaceae</taxon>
        <taxon>Paliureae</taxon>
        <taxon>Ziziphus</taxon>
    </lineage>
</organism>
<name>A0A978UA64_ZIZJJ</name>
<comment type="caution">
    <text evidence="2">The sequence shown here is derived from an EMBL/GenBank/DDBJ whole genome shotgun (WGS) entry which is preliminary data.</text>
</comment>
<geneLocation type="mitochondrion" evidence="2"/>
<evidence type="ECO:0000256" key="1">
    <source>
        <dbReference type="SAM" id="MobiDB-lite"/>
    </source>
</evidence>
<proteinExistence type="predicted"/>
<keyword evidence="2" id="KW-0496">Mitochondrion</keyword>
<dbReference type="AlphaFoldDB" id="A0A978UA64"/>
<feature type="compositionally biased region" description="Low complexity" evidence="1">
    <location>
        <begin position="183"/>
        <end position="192"/>
    </location>
</feature>
<dbReference type="EMBL" id="JAEACU010000014">
    <property type="protein sequence ID" value="KAH7511594.1"/>
    <property type="molecule type" value="Genomic_DNA"/>
</dbReference>
<reference evidence="2" key="1">
    <citation type="journal article" date="2021" name="Front. Plant Sci.">
        <title>Chromosome-Scale Genome Assembly for Chinese Sour Jujube and Insights Into Its Genome Evolution and Domestication Signature.</title>
        <authorList>
            <person name="Shen L.-Y."/>
            <person name="Luo H."/>
            <person name="Wang X.-L."/>
            <person name="Wang X.-M."/>
            <person name="Qiu X.-J."/>
            <person name="Liu H."/>
            <person name="Zhou S.-S."/>
            <person name="Jia K.-H."/>
            <person name="Nie S."/>
            <person name="Bao Y.-T."/>
            <person name="Zhang R.-G."/>
            <person name="Yun Q.-Z."/>
            <person name="Chai Y.-H."/>
            <person name="Lu J.-Y."/>
            <person name="Li Y."/>
            <person name="Zhao S.-W."/>
            <person name="Mao J.-F."/>
            <person name="Jia S.-G."/>
            <person name="Mao Y.-M."/>
        </authorList>
    </citation>
    <scope>NUCLEOTIDE SEQUENCE</scope>
    <source>
        <strain evidence="2">AT0</strain>
        <tissue evidence="2">Leaf</tissue>
    </source>
</reference>
<sequence length="389" mass="44144">MVRAGKHGNCIAGRGRRSAFYLGSALRYVFFRVIHFMSTLISYQKAYFTKGTSFPGNRKVPGNRPHRPAIERVPNADGDEGYRLSVDAEPTSSVEQRNESKLFGNRPVAADLPCRDSLLGWLPLRWREPKLLPLKRIESSVVGALATRAVSSFFTAIPGVSLAVRFLLPALINTGGIGNMMMPPGEGTSGTEPPLPDPSGSEGSTSWTGKTSFEEQVLLEPFPEPETEATSANPATPFHRNVSLEMSLRNRISLLEEEHTLFLLDKERGEYWADIKTSLDQAPSQSEYNRILDFESRDLQIREKKHSVFALYQHMRMEHPDLVERAAYNYKEALMDFFEEKRNELDTHLVEWSSVERDRREIQFLNEVENDLRSRGPHSIYMNRILGIE</sequence>
<protein>
    <submittedName>
        <fullName evidence="2">Uncharacterized protein</fullName>
    </submittedName>
</protein>